<dbReference type="Pfam" id="PF18368">
    <property type="entry name" value="Ig_GlcNase"/>
    <property type="match status" value="1"/>
</dbReference>
<dbReference type="InterPro" id="IPR008979">
    <property type="entry name" value="Galactose-bd-like_sf"/>
</dbReference>
<evidence type="ECO:0000256" key="3">
    <source>
        <dbReference type="ARBA" id="ARBA00023295"/>
    </source>
</evidence>
<evidence type="ECO:0000256" key="1">
    <source>
        <dbReference type="ARBA" id="ARBA00007401"/>
    </source>
</evidence>
<comment type="caution">
    <text evidence="8">The sequence shown here is derived from an EMBL/GenBank/DDBJ whole genome shotgun (WGS) entry which is preliminary data.</text>
</comment>
<evidence type="ECO:0000259" key="6">
    <source>
        <dbReference type="Pfam" id="PF18368"/>
    </source>
</evidence>
<dbReference type="Pfam" id="PF22666">
    <property type="entry name" value="Glyco_hydro_2_N2"/>
    <property type="match status" value="1"/>
</dbReference>
<keyword evidence="3" id="KW-0326">Glycosidase</keyword>
<evidence type="ECO:0000313" key="9">
    <source>
        <dbReference type="Proteomes" id="UP001152607"/>
    </source>
</evidence>
<dbReference type="Pfam" id="PF00703">
    <property type="entry name" value="Glyco_hydro_2"/>
    <property type="match status" value="1"/>
</dbReference>
<sequence length="933" mass="102261">MMMMMMMMMLAVLVLCTTPFVPTPAQAQILTIPSWHIQSTTAVGNDAVALSSPNLDVSAWYETRSSKATLMAALLDHGVYNETSLFYSDNLKDVDTAVFQVPWVYRAEFDVGSVAGSEGWGNGTRGAKFYQLRTNGISSRADVYLNGEVVVGGDDQAGAYTGVTVDVTDLLVDRSGGDAGNAATGHGGKVEKNVLLIRVYPTDYNRDFALGFVDWNPYPPDNGTGVWRDVEIVQTGAIGIESVSVNTELDGQVRFGVDVRNWGGSDGGGVEGEVECIVYDPQGQEVGRPRTALNFKGDAQPQQKTILTTKIPSPQIWWPKQWGSQPLYNTTCRAFTTGSGLSSTHPPFRFGIRKVTSSLNPQNDILFNVNNIPFQVLAAGYTSDIFLRFSPTKLQTQLQLVQAMGLNTIRLEGKQEHAPLYALADELGLMILAGWECCDKWEGWSYNDEASGLPWTPQDYSIANSSMRHEASLMQSHPSMLGFLVGSDFWPDDTATQIYVDALQAYEWDTPIISSASQRGFPALLGNSGMKMEGPYDWVPPNYWPSSTQLGGAFGFGSELGAGVGTPLLPSLSRFLSPNDLEDLWKEPNKGLYHMSTEASSFYTREIYNSALWARYGTPGSLEDYLEKAQMADFEATQAQFGMFAARWSSADRPATGLVYWMLNNAWPSLHWNLFDFYLQPGGSFYGVKAAISDLQTLVYDYETSEVYVVDRGLVVPSPDLKRTVDIEVMNLKGEVVGGITHSLTNTTSLPNSSAKLPLGDKLSTILSKIENVAFLRLRLLEDPSTTDDNPTITPTRNNSNTVVYRTTYTISAKKDILDYDESTWYHTPVSSFADYTALNDLSPATLRITAAANANAITLENTAKTPAVFVRLAVAQEEGGESDAVVVFSRNYLTLWPGETIDIEYDVLRGGGKMTVEVQGKNVESEVVSLGI</sequence>
<dbReference type="InterPro" id="IPR013783">
    <property type="entry name" value="Ig-like_fold"/>
</dbReference>
<accession>A0A9W4XIA9</accession>
<dbReference type="InterPro" id="IPR054593">
    <property type="entry name" value="Beta-mannosidase-like_N2"/>
</dbReference>
<evidence type="ECO:0000256" key="2">
    <source>
        <dbReference type="ARBA" id="ARBA00022801"/>
    </source>
</evidence>
<name>A0A9W4XIA9_9PLEO</name>
<dbReference type="Gene3D" id="3.20.20.80">
    <property type="entry name" value="Glycosidases"/>
    <property type="match status" value="1"/>
</dbReference>
<dbReference type="InterPro" id="IPR036156">
    <property type="entry name" value="Beta-gal/glucu_dom_sf"/>
</dbReference>
<evidence type="ECO:0000256" key="4">
    <source>
        <dbReference type="SAM" id="SignalP"/>
    </source>
</evidence>
<dbReference type="EMBL" id="CAOQHR010000002">
    <property type="protein sequence ID" value="CAI6293802.1"/>
    <property type="molecule type" value="Genomic_DNA"/>
</dbReference>
<gene>
    <name evidence="8" type="ORF">PDIGIT_LOCUS2563</name>
</gene>
<evidence type="ECO:0000259" key="5">
    <source>
        <dbReference type="Pfam" id="PF00703"/>
    </source>
</evidence>
<keyword evidence="9" id="KW-1185">Reference proteome</keyword>
<keyword evidence="4" id="KW-0732">Signal</keyword>
<dbReference type="SUPFAM" id="SSF49303">
    <property type="entry name" value="beta-Galactosidase/glucuronidase domain"/>
    <property type="match status" value="2"/>
</dbReference>
<dbReference type="PANTHER" id="PTHR43536">
    <property type="entry name" value="MANNOSYLGLYCOPROTEIN ENDO-BETA-MANNOSIDASE"/>
    <property type="match status" value="1"/>
</dbReference>
<reference evidence="8" key="1">
    <citation type="submission" date="2023-01" db="EMBL/GenBank/DDBJ databases">
        <authorList>
            <person name="Van Ghelder C."/>
            <person name="Rancurel C."/>
        </authorList>
    </citation>
    <scope>NUCLEOTIDE SEQUENCE</scope>
    <source>
        <strain evidence="8">CNCM I-4278</strain>
    </source>
</reference>
<dbReference type="InterPro" id="IPR006102">
    <property type="entry name" value="Ig-like_GH2"/>
</dbReference>
<dbReference type="Proteomes" id="UP001152607">
    <property type="component" value="Unassembled WGS sequence"/>
</dbReference>
<keyword evidence="2" id="KW-0378">Hydrolase</keyword>
<dbReference type="SUPFAM" id="SSF49785">
    <property type="entry name" value="Galactose-binding domain-like"/>
    <property type="match status" value="1"/>
</dbReference>
<dbReference type="SUPFAM" id="SSF51445">
    <property type="entry name" value="(Trans)glycosidases"/>
    <property type="match status" value="1"/>
</dbReference>
<proteinExistence type="inferred from homology"/>
<feature type="signal peptide" evidence="4">
    <location>
        <begin position="1"/>
        <end position="27"/>
    </location>
</feature>
<organism evidence="8 9">
    <name type="scientific">Periconia digitata</name>
    <dbReference type="NCBI Taxonomy" id="1303443"/>
    <lineage>
        <taxon>Eukaryota</taxon>
        <taxon>Fungi</taxon>
        <taxon>Dikarya</taxon>
        <taxon>Ascomycota</taxon>
        <taxon>Pezizomycotina</taxon>
        <taxon>Dothideomycetes</taxon>
        <taxon>Pleosporomycetidae</taxon>
        <taxon>Pleosporales</taxon>
        <taxon>Massarineae</taxon>
        <taxon>Periconiaceae</taxon>
        <taxon>Periconia</taxon>
    </lineage>
</organism>
<dbReference type="GO" id="GO:0004553">
    <property type="term" value="F:hydrolase activity, hydrolyzing O-glycosyl compounds"/>
    <property type="evidence" value="ECO:0007669"/>
    <property type="project" value="InterPro"/>
</dbReference>
<evidence type="ECO:0000313" key="8">
    <source>
        <dbReference type="EMBL" id="CAI6293802.1"/>
    </source>
</evidence>
<dbReference type="AlphaFoldDB" id="A0A9W4XIA9"/>
<comment type="similarity">
    <text evidence="1">Belongs to the glycosyl hydrolase 2 family.</text>
</comment>
<dbReference type="OrthoDB" id="408532at2759"/>
<dbReference type="InterPro" id="IPR041351">
    <property type="entry name" value="Ig_GlcNase"/>
</dbReference>
<feature type="chain" id="PRO_5040973600" description="Exo-1,4-beta-D-glucosaminidase" evidence="4">
    <location>
        <begin position="28"/>
        <end position="933"/>
    </location>
</feature>
<dbReference type="Gene3D" id="2.60.40.10">
    <property type="entry name" value="Immunoglobulins"/>
    <property type="match status" value="3"/>
</dbReference>
<dbReference type="InterPro" id="IPR017853">
    <property type="entry name" value="GH"/>
</dbReference>
<feature type="domain" description="Exo-beta-D-glucosaminidase Ig-fold" evidence="6">
    <location>
        <begin position="825"/>
        <end position="924"/>
    </location>
</feature>
<dbReference type="Gene3D" id="2.60.120.260">
    <property type="entry name" value="Galactose-binding domain-like"/>
    <property type="match status" value="1"/>
</dbReference>
<feature type="domain" description="Beta-mannosidase-like galactose-binding" evidence="7">
    <location>
        <begin position="58"/>
        <end position="173"/>
    </location>
</feature>
<protein>
    <recommendedName>
        <fullName evidence="10">Exo-1,4-beta-D-glucosaminidase</fullName>
    </recommendedName>
</protein>
<evidence type="ECO:0008006" key="10">
    <source>
        <dbReference type="Google" id="ProtNLM"/>
    </source>
</evidence>
<dbReference type="GO" id="GO:0005975">
    <property type="term" value="P:carbohydrate metabolic process"/>
    <property type="evidence" value="ECO:0007669"/>
    <property type="project" value="InterPro"/>
</dbReference>
<feature type="domain" description="Glycoside hydrolase family 2 immunoglobulin-like beta-sandwich" evidence="5">
    <location>
        <begin position="240"/>
        <end position="353"/>
    </location>
</feature>
<evidence type="ECO:0000259" key="7">
    <source>
        <dbReference type="Pfam" id="PF22666"/>
    </source>
</evidence>
<dbReference type="PANTHER" id="PTHR43536:SF1">
    <property type="entry name" value="MANNOSYLGLYCOPROTEIN ENDO-BETA-MANNOSIDASE"/>
    <property type="match status" value="1"/>
</dbReference>
<dbReference type="InterPro" id="IPR043534">
    <property type="entry name" value="EBDG/EBM"/>
</dbReference>